<sequence>MVNIKRVNDRLIYIKPVVGGHTLSMISSYALQASLDKEVKNHFWEDLDEVVRGISHTGKLFIGGDFNGYIGESAEGYGNVHDGKSDRGLCIDCKIILSEWILTQHRLLVLELEIMRERKRSAVYWKPKIKCGTLTKDKAQYQGRSCWL</sequence>
<proteinExistence type="predicted"/>
<accession>A0AC58STY1</accession>
<name>A0AC58STY1_TOBAC</name>
<gene>
    <name evidence="2" type="primary">LOC107774782</name>
</gene>
<reference evidence="2" key="2">
    <citation type="submission" date="2025-08" db="UniProtKB">
        <authorList>
            <consortium name="RefSeq"/>
        </authorList>
    </citation>
    <scope>IDENTIFICATION</scope>
    <source>
        <tissue evidence="2">Leaf</tissue>
    </source>
</reference>
<dbReference type="Proteomes" id="UP000790787">
    <property type="component" value="Chromosome 16"/>
</dbReference>
<dbReference type="RefSeq" id="XP_075088433.1">
    <property type="nucleotide sequence ID" value="XM_075232332.1"/>
</dbReference>
<evidence type="ECO:0000313" key="2">
    <source>
        <dbReference type="RefSeq" id="XP_075088433.1"/>
    </source>
</evidence>
<reference evidence="1" key="1">
    <citation type="journal article" date="2014" name="Nat. Commun.">
        <title>The tobacco genome sequence and its comparison with those of tomato and potato.</title>
        <authorList>
            <person name="Sierro N."/>
            <person name="Battey J.N."/>
            <person name="Ouadi S."/>
            <person name="Bakaher N."/>
            <person name="Bovet L."/>
            <person name="Willig A."/>
            <person name="Goepfert S."/>
            <person name="Peitsch M.C."/>
            <person name="Ivanov N.V."/>
        </authorList>
    </citation>
    <scope>NUCLEOTIDE SEQUENCE [LARGE SCALE GENOMIC DNA]</scope>
</reference>
<organism evidence="1 2">
    <name type="scientific">Nicotiana tabacum</name>
    <name type="common">Common tobacco</name>
    <dbReference type="NCBI Taxonomy" id="4097"/>
    <lineage>
        <taxon>Eukaryota</taxon>
        <taxon>Viridiplantae</taxon>
        <taxon>Streptophyta</taxon>
        <taxon>Embryophyta</taxon>
        <taxon>Tracheophyta</taxon>
        <taxon>Spermatophyta</taxon>
        <taxon>Magnoliopsida</taxon>
        <taxon>eudicotyledons</taxon>
        <taxon>Gunneridae</taxon>
        <taxon>Pentapetalae</taxon>
        <taxon>asterids</taxon>
        <taxon>lamiids</taxon>
        <taxon>Solanales</taxon>
        <taxon>Solanaceae</taxon>
        <taxon>Nicotianoideae</taxon>
        <taxon>Nicotianeae</taxon>
        <taxon>Nicotiana</taxon>
    </lineage>
</organism>
<evidence type="ECO:0000313" key="1">
    <source>
        <dbReference type="Proteomes" id="UP000790787"/>
    </source>
</evidence>
<keyword evidence="1" id="KW-1185">Reference proteome</keyword>
<protein>
    <submittedName>
        <fullName evidence="2">Uncharacterized protein LOC107774782</fullName>
    </submittedName>
</protein>